<evidence type="ECO:0000259" key="6">
    <source>
        <dbReference type="Pfam" id="PF24842"/>
    </source>
</evidence>
<evidence type="ECO:0000313" key="7">
    <source>
        <dbReference type="EMBL" id="KAF7722911.1"/>
    </source>
</evidence>
<dbReference type="Pfam" id="PF24842">
    <property type="entry name" value="UFD1_N2"/>
    <property type="match status" value="1"/>
</dbReference>
<protein>
    <recommendedName>
        <fullName evidence="9">Ubiquitin-protein ligase E3A N-terminal zinc-binding domain-containing protein</fullName>
    </recommendedName>
</protein>
<dbReference type="Pfam" id="PF23580">
    <property type="entry name" value="Znf_XAF1_N"/>
    <property type="match status" value="1"/>
</dbReference>
<feature type="domain" description="TRAFD1/XAF1 zinc finger" evidence="5">
    <location>
        <begin position="432"/>
        <end position="462"/>
    </location>
</feature>
<dbReference type="InterPro" id="IPR032353">
    <property type="entry name" value="AZUL"/>
</dbReference>
<proteinExistence type="inferred from homology"/>
<dbReference type="Pfam" id="PF21366">
    <property type="entry name" value="TRAFD1-XIAF1_ZnF"/>
    <property type="match status" value="1"/>
</dbReference>
<evidence type="ECO:0000313" key="8">
    <source>
        <dbReference type="Proteomes" id="UP000605846"/>
    </source>
</evidence>
<name>A0A8H7BI60_9FUNG</name>
<dbReference type="AlphaFoldDB" id="A0A8H7BI60"/>
<accession>A0A8H7BI60</accession>
<dbReference type="GO" id="GO:0036503">
    <property type="term" value="P:ERAD pathway"/>
    <property type="evidence" value="ECO:0007669"/>
    <property type="project" value="TreeGrafter"/>
</dbReference>
<dbReference type="InterPro" id="IPR055418">
    <property type="entry name" value="UFD1_N2"/>
</dbReference>
<dbReference type="GO" id="GO:0034098">
    <property type="term" value="C:VCP-NPL4-UFD1 AAA ATPase complex"/>
    <property type="evidence" value="ECO:0007669"/>
    <property type="project" value="TreeGrafter"/>
</dbReference>
<dbReference type="GO" id="GO:0006511">
    <property type="term" value="P:ubiquitin-dependent protein catabolic process"/>
    <property type="evidence" value="ECO:0007669"/>
    <property type="project" value="InterPro"/>
</dbReference>
<feature type="domain" description="Ubiquitin fusion degradation protein UFD1 N-terminal subdomain 1" evidence="3">
    <location>
        <begin position="9"/>
        <end position="95"/>
    </location>
</feature>
<evidence type="ECO:0000259" key="3">
    <source>
        <dbReference type="Pfam" id="PF03152"/>
    </source>
</evidence>
<dbReference type="Pfam" id="PF16558">
    <property type="entry name" value="AZUL"/>
    <property type="match status" value="1"/>
</dbReference>
<comment type="similarity">
    <text evidence="1">Belongs to the UFD1 family.</text>
</comment>
<dbReference type="Gene3D" id="3.10.330.10">
    <property type="match status" value="1"/>
</dbReference>
<evidence type="ECO:0000256" key="2">
    <source>
        <dbReference type="ARBA" id="ARBA00022786"/>
    </source>
</evidence>
<dbReference type="PANTHER" id="PTHR12555:SF15">
    <property type="entry name" value="FUSION DEGRADATION PROTEIN (UFD1), PUTATIVE (AFU_ORTHOLOGUE AFUA_4G04640)-RELATED"/>
    <property type="match status" value="1"/>
</dbReference>
<dbReference type="Pfam" id="PF03152">
    <property type="entry name" value="UFD1_N1"/>
    <property type="match status" value="1"/>
</dbReference>
<dbReference type="InterPro" id="IPR004854">
    <property type="entry name" value="Ufd1-like"/>
</dbReference>
<dbReference type="Gene3D" id="2.60.120.380">
    <property type="match status" value="1"/>
</dbReference>
<dbReference type="GO" id="GO:0031593">
    <property type="term" value="F:polyubiquitin modification-dependent protein binding"/>
    <property type="evidence" value="ECO:0007669"/>
    <property type="project" value="TreeGrafter"/>
</dbReference>
<dbReference type="Gene3D" id="2.40.40.50">
    <property type="entry name" value="Ubiquitin fusion degradation protein UFD1, N-terminal domain"/>
    <property type="match status" value="1"/>
</dbReference>
<evidence type="ECO:0000259" key="5">
    <source>
        <dbReference type="Pfam" id="PF21366"/>
    </source>
</evidence>
<dbReference type="Proteomes" id="UP000605846">
    <property type="component" value="Unassembled WGS sequence"/>
</dbReference>
<keyword evidence="2" id="KW-0833">Ubl conjugation pathway</keyword>
<organism evidence="7 8">
    <name type="scientific">Apophysomyces ossiformis</name>
    <dbReference type="NCBI Taxonomy" id="679940"/>
    <lineage>
        <taxon>Eukaryota</taxon>
        <taxon>Fungi</taxon>
        <taxon>Fungi incertae sedis</taxon>
        <taxon>Mucoromycota</taxon>
        <taxon>Mucoromycotina</taxon>
        <taxon>Mucoromycetes</taxon>
        <taxon>Mucorales</taxon>
        <taxon>Mucorineae</taxon>
        <taxon>Mucoraceae</taxon>
        <taxon>Apophysomyces</taxon>
    </lineage>
</organism>
<keyword evidence="8" id="KW-1185">Reference proteome</keyword>
<reference evidence="7" key="1">
    <citation type="submission" date="2020-01" db="EMBL/GenBank/DDBJ databases">
        <title>Genome Sequencing of Three Apophysomyces-Like Fungal Strains Confirms a Novel Fungal Genus in the Mucoromycota with divergent Burkholderia-like Endosymbiotic Bacteria.</title>
        <authorList>
            <person name="Stajich J.E."/>
            <person name="Macias A.M."/>
            <person name="Carter-House D."/>
            <person name="Lovett B."/>
            <person name="Kasson L.R."/>
            <person name="Berry K."/>
            <person name="Grigoriev I."/>
            <person name="Chang Y."/>
            <person name="Spatafora J."/>
            <person name="Kasson M.T."/>
        </authorList>
    </citation>
    <scope>NUCLEOTIDE SEQUENCE</scope>
    <source>
        <strain evidence="7">NRRL A-21654</strain>
    </source>
</reference>
<feature type="domain" description="Ubiquitin-protein ligase E3A N-terminal zinc-binding" evidence="4">
    <location>
        <begin position="516"/>
        <end position="555"/>
    </location>
</feature>
<evidence type="ECO:0000259" key="4">
    <source>
        <dbReference type="Pfam" id="PF16558"/>
    </source>
</evidence>
<dbReference type="EMBL" id="JABAYA010000171">
    <property type="protein sequence ID" value="KAF7722911.1"/>
    <property type="molecule type" value="Genomic_DNA"/>
</dbReference>
<dbReference type="InterPro" id="IPR055417">
    <property type="entry name" value="UFD1_N1"/>
</dbReference>
<dbReference type="Gene3D" id="6.10.130.10">
    <property type="entry name" value="Ubiquitin-protein ligase E3A, N-terminal zinc-binding domain (AZUL)"/>
    <property type="match status" value="1"/>
</dbReference>
<dbReference type="PANTHER" id="PTHR12555">
    <property type="entry name" value="UBIQUITIN FUSION DEGRADATON PROTEIN 1"/>
    <property type="match status" value="1"/>
</dbReference>
<dbReference type="InterPro" id="IPR042556">
    <property type="entry name" value="AZUL_sf"/>
</dbReference>
<evidence type="ECO:0000256" key="1">
    <source>
        <dbReference type="ARBA" id="ARBA00006043"/>
    </source>
</evidence>
<sequence>MWTKSFLVEATPTLNSGDKIILPAAALEELLQTEQQHQSPWTFELRHPHTKAILHGGVKEFSGLGETTVQIPPWMLDSMDLKDGQHIVIQRKDLPKGTWTKLRPLSQNYNEITDYRAALESQLRTHYNTLTSGQMLTCRYGSRDYSFLVVDLKPAAAVCITDTDLEVDIEPFQTTEQQPTLKADMVHMDQVISANILKDQYQYWPLVIHSSSTPNLTIQLTVETGDADIVVGTNRSPTLEDHAWSSLTSEPERRLTLSQLPSNVDTLYVGIHGYTDTKIAWIAHTASALENEPTVSAPLPAADTDLVQCNNCHAWLPERTRVLHEGFCLRNNVVCPQGCGQVFKKDSKELAEHWHCDMCNKAGSIHEKPKHYEYFHQTKTCSCQDYITTSYDQLAEHRRTECPEHLIICRFCHNLVPQGKAATDPRDRLLGLHDHESYCGSRTITCQKCKRQIPIKEIQVHAKIHEVARQNQKLPPLCSNQNCIRARAKNRLGLCQYCFGPFWVTEDDPKNVKLIQRIARRLHQQLTIGCGNTWCRNKHCATGTGNSLDATTAASELIPMIQALPRQLNQPDPNPELYLCVDEKTTRQRTLAETMRTVYTENHFDLDWCIKALESEDNDLERAKYWLEANAPKRT</sequence>
<dbReference type="OrthoDB" id="193703at2759"/>
<dbReference type="InterPro" id="IPR049439">
    <property type="entry name" value="TRAFD1-XIAF1_Znf"/>
</dbReference>
<gene>
    <name evidence="7" type="ORF">EC973_002591</name>
</gene>
<evidence type="ECO:0008006" key="9">
    <source>
        <dbReference type="Google" id="ProtNLM"/>
    </source>
</evidence>
<feature type="domain" description="Ubiquitin fusion degradation protein UFD1 N-terminal subdomain 2" evidence="6">
    <location>
        <begin position="96"/>
        <end position="171"/>
    </location>
</feature>
<comment type="caution">
    <text evidence="7">The sequence shown here is derived from an EMBL/GenBank/DDBJ whole genome shotgun (WGS) entry which is preliminary data.</text>
</comment>
<dbReference type="InterPro" id="IPR042299">
    <property type="entry name" value="Ufd1-like_Nn"/>
</dbReference>